<proteinExistence type="predicted"/>
<name>A0AAJ1QC23_9FLAO</name>
<sequence length="151" mass="18100">MRNQQQEDNHFFSFFPHKGMGKITFDLDEKKIKSLIGKPKAIYRQDLDNNIGYNYTISGINFTIFFHYEKEIFDYLSIHSEVIIFNNCSTKHLTKEEVLYCIKDYYDSQHIDFYFEKTEDDIEDCYFFEAIGLTIWFEQNNISDISMAPVF</sequence>
<accession>A0AAJ1QC23</accession>
<gene>
    <name evidence="1" type="ORF">HX001_01930</name>
</gene>
<organism evidence="1 2">
    <name type="scientific">Empedobacter brevis</name>
    <dbReference type="NCBI Taxonomy" id="247"/>
    <lineage>
        <taxon>Bacteria</taxon>
        <taxon>Pseudomonadati</taxon>
        <taxon>Bacteroidota</taxon>
        <taxon>Flavobacteriia</taxon>
        <taxon>Flavobacteriales</taxon>
        <taxon>Weeksellaceae</taxon>
        <taxon>Empedobacter</taxon>
    </lineage>
</organism>
<reference evidence="1" key="1">
    <citation type="submission" date="2020-06" db="EMBL/GenBank/DDBJ databases">
        <authorList>
            <person name="Dong N."/>
        </authorList>
    </citation>
    <scope>NUCLEOTIDE SEQUENCE</scope>
    <source>
        <strain evidence="1">R655-4</strain>
    </source>
</reference>
<dbReference type="Proteomes" id="UP001170959">
    <property type="component" value="Unassembled WGS sequence"/>
</dbReference>
<protein>
    <submittedName>
        <fullName evidence="1">Uncharacterized protein</fullName>
    </submittedName>
</protein>
<dbReference type="RefSeq" id="WP_286491644.1">
    <property type="nucleotide sequence ID" value="NZ_JACAGJ010000001.1"/>
</dbReference>
<comment type="caution">
    <text evidence="1">The sequence shown here is derived from an EMBL/GenBank/DDBJ whole genome shotgun (WGS) entry which is preliminary data.</text>
</comment>
<reference evidence="1" key="2">
    <citation type="journal article" date="2022" name="Sci. Total Environ.">
        <title>Prevalence, transmission, and molecular epidemiology of tet(X)-positive bacteria among humans, animals, and environmental niches in China: An epidemiological, and genomic-based study.</title>
        <authorList>
            <person name="Dong N."/>
            <person name="Zeng Y."/>
            <person name="Cai C."/>
            <person name="Sun C."/>
            <person name="Lu J."/>
            <person name="Liu C."/>
            <person name="Zhou H."/>
            <person name="Sun Q."/>
            <person name="Shu L."/>
            <person name="Wang H."/>
            <person name="Wang Y."/>
            <person name="Wang S."/>
            <person name="Wu C."/>
            <person name="Chan E.W."/>
            <person name="Chen G."/>
            <person name="Shen Z."/>
            <person name="Chen S."/>
            <person name="Zhang R."/>
        </authorList>
    </citation>
    <scope>NUCLEOTIDE SEQUENCE</scope>
    <source>
        <strain evidence="1">R655-4</strain>
    </source>
</reference>
<evidence type="ECO:0000313" key="1">
    <source>
        <dbReference type="EMBL" id="MDM1071245.1"/>
    </source>
</evidence>
<dbReference type="EMBL" id="JACAGJ010000001">
    <property type="protein sequence ID" value="MDM1071245.1"/>
    <property type="molecule type" value="Genomic_DNA"/>
</dbReference>
<dbReference type="AlphaFoldDB" id="A0AAJ1QC23"/>
<evidence type="ECO:0000313" key="2">
    <source>
        <dbReference type="Proteomes" id="UP001170959"/>
    </source>
</evidence>